<protein>
    <submittedName>
        <fullName evidence="7">Threonine/homoserine/homoserine lactone efflux protein</fullName>
    </submittedName>
</protein>
<dbReference type="InterPro" id="IPR001123">
    <property type="entry name" value="LeuE-type"/>
</dbReference>
<organism evidence="7 8">
    <name type="scientific">Thermosporothrix hazakensis</name>
    <dbReference type="NCBI Taxonomy" id="644383"/>
    <lineage>
        <taxon>Bacteria</taxon>
        <taxon>Bacillati</taxon>
        <taxon>Chloroflexota</taxon>
        <taxon>Ktedonobacteria</taxon>
        <taxon>Ktedonobacterales</taxon>
        <taxon>Thermosporotrichaceae</taxon>
        <taxon>Thermosporothrix</taxon>
    </lineage>
</organism>
<evidence type="ECO:0000256" key="1">
    <source>
        <dbReference type="ARBA" id="ARBA00004651"/>
    </source>
</evidence>
<dbReference type="Pfam" id="PF01810">
    <property type="entry name" value="LysE"/>
    <property type="match status" value="1"/>
</dbReference>
<comment type="subcellular location">
    <subcellularLocation>
        <location evidence="1">Cell membrane</location>
        <topology evidence="1">Multi-pass membrane protein</topology>
    </subcellularLocation>
</comment>
<evidence type="ECO:0000256" key="6">
    <source>
        <dbReference type="SAM" id="Phobius"/>
    </source>
</evidence>
<feature type="transmembrane region" description="Helical" evidence="6">
    <location>
        <begin position="161"/>
        <end position="182"/>
    </location>
</feature>
<reference evidence="7 8" key="1">
    <citation type="submission" date="2018-06" db="EMBL/GenBank/DDBJ databases">
        <title>Genomic Encyclopedia of Archaeal and Bacterial Type Strains, Phase II (KMG-II): from individual species to whole genera.</title>
        <authorList>
            <person name="Goeker M."/>
        </authorList>
    </citation>
    <scope>NUCLEOTIDE SEQUENCE [LARGE SCALE GENOMIC DNA]</scope>
    <source>
        <strain evidence="7 8">ATCC BAA-1881</strain>
    </source>
</reference>
<evidence type="ECO:0000256" key="2">
    <source>
        <dbReference type="ARBA" id="ARBA00022475"/>
    </source>
</evidence>
<comment type="caution">
    <text evidence="7">The sequence shown here is derived from an EMBL/GenBank/DDBJ whole genome shotgun (WGS) entry which is preliminary data.</text>
</comment>
<keyword evidence="4 6" id="KW-1133">Transmembrane helix</keyword>
<feature type="transmembrane region" description="Helical" evidence="6">
    <location>
        <begin position="86"/>
        <end position="111"/>
    </location>
</feature>
<evidence type="ECO:0000313" key="8">
    <source>
        <dbReference type="Proteomes" id="UP000248806"/>
    </source>
</evidence>
<accession>A0A326U8A2</accession>
<dbReference type="AlphaFoldDB" id="A0A326U8A2"/>
<feature type="transmembrane region" description="Helical" evidence="6">
    <location>
        <begin position="14"/>
        <end position="39"/>
    </location>
</feature>
<keyword evidence="2" id="KW-1003">Cell membrane</keyword>
<dbReference type="GO" id="GO:0005886">
    <property type="term" value="C:plasma membrane"/>
    <property type="evidence" value="ECO:0007669"/>
    <property type="project" value="UniProtKB-SubCell"/>
</dbReference>
<dbReference type="GO" id="GO:0015171">
    <property type="term" value="F:amino acid transmembrane transporter activity"/>
    <property type="evidence" value="ECO:0007669"/>
    <property type="project" value="TreeGrafter"/>
</dbReference>
<keyword evidence="8" id="KW-1185">Reference proteome</keyword>
<keyword evidence="5 6" id="KW-0472">Membrane</keyword>
<dbReference type="PANTHER" id="PTHR30086">
    <property type="entry name" value="ARGININE EXPORTER PROTEIN ARGO"/>
    <property type="match status" value="1"/>
</dbReference>
<name>A0A326U8A2_THEHA</name>
<proteinExistence type="predicted"/>
<dbReference type="RefSeq" id="WP_211326150.1">
    <property type="nucleotide sequence ID" value="NZ_BIFX01000001.1"/>
</dbReference>
<dbReference type="PANTHER" id="PTHR30086:SF20">
    <property type="entry name" value="ARGININE EXPORTER PROTEIN ARGO-RELATED"/>
    <property type="match status" value="1"/>
</dbReference>
<dbReference type="Proteomes" id="UP000248806">
    <property type="component" value="Unassembled WGS sequence"/>
</dbReference>
<feature type="transmembrane region" description="Helical" evidence="6">
    <location>
        <begin position="123"/>
        <end position="149"/>
    </location>
</feature>
<keyword evidence="3 6" id="KW-0812">Transmembrane</keyword>
<evidence type="ECO:0000256" key="4">
    <source>
        <dbReference type="ARBA" id="ARBA00022989"/>
    </source>
</evidence>
<feature type="transmembrane region" description="Helical" evidence="6">
    <location>
        <begin position="45"/>
        <end position="66"/>
    </location>
</feature>
<evidence type="ECO:0000313" key="7">
    <source>
        <dbReference type="EMBL" id="PZW30629.1"/>
    </source>
</evidence>
<evidence type="ECO:0000256" key="5">
    <source>
        <dbReference type="ARBA" id="ARBA00023136"/>
    </source>
</evidence>
<gene>
    <name evidence="7" type="ORF">EI42_02603</name>
</gene>
<dbReference type="EMBL" id="QKUF01000007">
    <property type="protein sequence ID" value="PZW30629.1"/>
    <property type="molecule type" value="Genomic_DNA"/>
</dbReference>
<sequence length="183" mass="20053">MSILCIQRTLARGWLYGFISGIGIATADAVYGSIAGLGLTAISDFLLHCTFWFRLIGGFFLLYLGVKTIFKQITDAIEKEPAGGHIRAMLTTFLLTLTNPTTILSFAAIFAGLGAGFDQENRWGALIVIPGVFLGSLLWWALLTSGISFFRQRLKQRRLFWINRVAGIVLSGFGIAVLVSLFL</sequence>
<evidence type="ECO:0000256" key="3">
    <source>
        <dbReference type="ARBA" id="ARBA00022692"/>
    </source>
</evidence>